<dbReference type="PROSITE" id="PS50887">
    <property type="entry name" value="GGDEF"/>
    <property type="match status" value="1"/>
</dbReference>
<dbReference type="EC" id="2.7.7.65" evidence="1"/>
<dbReference type="RefSeq" id="WP_055422443.1">
    <property type="nucleotide sequence ID" value="NZ_CYHH01000001.1"/>
</dbReference>
<feature type="domain" description="PAS" evidence="5">
    <location>
        <begin position="380"/>
        <end position="455"/>
    </location>
</feature>
<dbReference type="AlphaFoldDB" id="A0A0K6INM0"/>
<gene>
    <name evidence="8" type="ORF">Ga0061068_10141</name>
</gene>
<dbReference type="CDD" id="cd01949">
    <property type="entry name" value="GGDEF"/>
    <property type="match status" value="1"/>
</dbReference>
<dbReference type="PANTHER" id="PTHR45138">
    <property type="entry name" value="REGULATORY COMPONENTS OF SENSORY TRANSDUCTION SYSTEM"/>
    <property type="match status" value="1"/>
</dbReference>
<dbReference type="InterPro" id="IPR000014">
    <property type="entry name" value="PAS"/>
</dbReference>
<dbReference type="SUPFAM" id="SSF55073">
    <property type="entry name" value="Nucleotide cyclase"/>
    <property type="match status" value="1"/>
</dbReference>
<dbReference type="InterPro" id="IPR043128">
    <property type="entry name" value="Rev_trsase/Diguanyl_cyclase"/>
</dbReference>
<evidence type="ECO:0000259" key="6">
    <source>
        <dbReference type="PROSITE" id="PS50113"/>
    </source>
</evidence>
<evidence type="ECO:0000256" key="4">
    <source>
        <dbReference type="SAM" id="Phobius"/>
    </source>
</evidence>
<dbReference type="Pfam" id="PF00990">
    <property type="entry name" value="GGDEF"/>
    <property type="match status" value="1"/>
</dbReference>
<organism evidence="8 9">
    <name type="scientific">Tepidiphilus thermophilus</name>
    <dbReference type="NCBI Taxonomy" id="876478"/>
    <lineage>
        <taxon>Bacteria</taxon>
        <taxon>Pseudomonadati</taxon>
        <taxon>Pseudomonadota</taxon>
        <taxon>Hydrogenophilia</taxon>
        <taxon>Hydrogenophilales</taxon>
        <taxon>Hydrogenophilaceae</taxon>
        <taxon>Tepidiphilus</taxon>
    </lineage>
</organism>
<dbReference type="NCBIfam" id="TIGR00254">
    <property type="entry name" value="GGDEF"/>
    <property type="match status" value="1"/>
</dbReference>
<dbReference type="InterPro" id="IPR050469">
    <property type="entry name" value="Diguanylate_Cyclase"/>
</dbReference>
<evidence type="ECO:0000313" key="9">
    <source>
        <dbReference type="Proteomes" id="UP000182108"/>
    </source>
</evidence>
<keyword evidence="4" id="KW-0472">Membrane</keyword>
<keyword evidence="9" id="KW-1185">Reference proteome</keyword>
<dbReference type="GO" id="GO:0006355">
    <property type="term" value="P:regulation of DNA-templated transcription"/>
    <property type="evidence" value="ECO:0007669"/>
    <property type="project" value="InterPro"/>
</dbReference>
<protein>
    <recommendedName>
        <fullName evidence="1">diguanylate cyclase</fullName>
        <ecNumber evidence="1">2.7.7.65</ecNumber>
    </recommendedName>
</protein>
<sequence>MCFLPLIFRRAARAAPQHGRPRGSASGPTRMARQLLTLLVLSLALVAAARAEYHLGVFGHRPTETLQRQWQPLADELSQALAEPVTLEVLTPEALDREIAARRIDFLFTNPVHYIQEKHRHAFSGPIATLITVEHGVKTSAMGGVILVRRDGPVRQPEDLKGKRILISGGKGLGGYLAQAAWLLEQGVRVPQDVTLLPQGNHDAVVQALLEGKGEAGFVRTGLLEALAREGRLAPEDEARLMVLGEWHPPGFPYKITTALYPEWAFVVLPHVSPEVARKVALALYELTDRLDAIPDPRFTAAGIGGFTVPADYAGVERLAQRLRVPPFEHVEVELRDVLHQYALPLVLLALSAVLLALLTLRLWHTRRQLEHQRARLASALAETQTILETVDEAIYGTDAQGRCIFFNRAASEVLGFRPEEVLGKDPHELFHARRPDGQPYPAEHCPLHRALEAGQKVRQDDVFWRRDGLPVPVHVSASPRVEHDRVMGAVVAFHDITEEMRLLEELRRLAAYDPLTGLANRGHLEQRLQEAQSAAQRHKRPAALLMFDLDHFKKVNDTYGHAVGDRMLQAFARVLRHNLRPTDFIARYGGEEFIAILPDTSLDTAVKVAERVRQAWAQTQIPLDESGKILSGTVSIGVAPLEPDAPLDESLSRVDEAMYRAKREGRNQVALPPTGNKRLEAGVCS</sequence>
<dbReference type="PANTHER" id="PTHR45138:SF9">
    <property type="entry name" value="DIGUANYLATE CYCLASE DGCM-RELATED"/>
    <property type="match status" value="1"/>
</dbReference>
<dbReference type="Gene3D" id="3.40.190.10">
    <property type="entry name" value="Periplasmic binding protein-like II"/>
    <property type="match status" value="2"/>
</dbReference>
<dbReference type="InterPro" id="IPR013767">
    <property type="entry name" value="PAS_fold"/>
</dbReference>
<dbReference type="GO" id="GO:0005886">
    <property type="term" value="C:plasma membrane"/>
    <property type="evidence" value="ECO:0007669"/>
    <property type="project" value="TreeGrafter"/>
</dbReference>
<dbReference type="Gene3D" id="3.30.450.20">
    <property type="entry name" value="PAS domain"/>
    <property type="match status" value="1"/>
</dbReference>
<dbReference type="NCBIfam" id="TIGR00229">
    <property type="entry name" value="sensory_box"/>
    <property type="match status" value="1"/>
</dbReference>
<dbReference type="OrthoDB" id="9813913at2"/>
<dbReference type="GO" id="GO:0052621">
    <property type="term" value="F:diguanylate cyclase activity"/>
    <property type="evidence" value="ECO:0007669"/>
    <property type="project" value="UniProtKB-EC"/>
</dbReference>
<feature type="transmembrane region" description="Helical" evidence="4">
    <location>
        <begin position="342"/>
        <end position="364"/>
    </location>
</feature>
<dbReference type="Pfam" id="PF12974">
    <property type="entry name" value="Phosphonate-bd"/>
    <property type="match status" value="1"/>
</dbReference>
<feature type="domain" description="GGDEF" evidence="7">
    <location>
        <begin position="541"/>
        <end position="675"/>
    </location>
</feature>
<dbReference type="InterPro" id="IPR000700">
    <property type="entry name" value="PAS-assoc_C"/>
</dbReference>
<name>A0A0K6INM0_9PROT</name>
<dbReference type="PROSITE" id="PS50113">
    <property type="entry name" value="PAC"/>
    <property type="match status" value="1"/>
</dbReference>
<evidence type="ECO:0000259" key="5">
    <source>
        <dbReference type="PROSITE" id="PS50112"/>
    </source>
</evidence>
<evidence type="ECO:0000256" key="3">
    <source>
        <dbReference type="SAM" id="MobiDB-lite"/>
    </source>
</evidence>
<keyword evidence="4" id="KW-1133">Transmembrane helix</keyword>
<accession>A0A0K6INM0</accession>
<dbReference type="InterPro" id="IPR035965">
    <property type="entry name" value="PAS-like_dom_sf"/>
</dbReference>
<feature type="domain" description="PAC" evidence="6">
    <location>
        <begin position="458"/>
        <end position="509"/>
    </location>
</feature>
<evidence type="ECO:0000313" key="8">
    <source>
        <dbReference type="EMBL" id="CUB04710.1"/>
    </source>
</evidence>
<proteinExistence type="predicted"/>
<dbReference type="SUPFAM" id="SSF53850">
    <property type="entry name" value="Periplasmic binding protein-like II"/>
    <property type="match status" value="1"/>
</dbReference>
<dbReference type="PROSITE" id="PS50112">
    <property type="entry name" value="PAS"/>
    <property type="match status" value="1"/>
</dbReference>
<dbReference type="InterPro" id="IPR029787">
    <property type="entry name" value="Nucleotide_cyclase"/>
</dbReference>
<evidence type="ECO:0000259" key="7">
    <source>
        <dbReference type="PROSITE" id="PS50887"/>
    </source>
</evidence>
<dbReference type="GO" id="GO:1902201">
    <property type="term" value="P:negative regulation of bacterial-type flagellum-dependent cell motility"/>
    <property type="evidence" value="ECO:0007669"/>
    <property type="project" value="TreeGrafter"/>
</dbReference>
<dbReference type="SMART" id="SM00267">
    <property type="entry name" value="GGDEF"/>
    <property type="match status" value="1"/>
</dbReference>
<dbReference type="Pfam" id="PF00989">
    <property type="entry name" value="PAS"/>
    <property type="match status" value="1"/>
</dbReference>
<feature type="region of interest" description="Disordered" evidence="3">
    <location>
        <begin position="666"/>
        <end position="686"/>
    </location>
</feature>
<dbReference type="SUPFAM" id="SSF55785">
    <property type="entry name" value="PYP-like sensor domain (PAS domain)"/>
    <property type="match status" value="1"/>
</dbReference>
<evidence type="ECO:0000256" key="1">
    <source>
        <dbReference type="ARBA" id="ARBA00012528"/>
    </source>
</evidence>
<dbReference type="GO" id="GO:0043709">
    <property type="term" value="P:cell adhesion involved in single-species biofilm formation"/>
    <property type="evidence" value="ECO:0007669"/>
    <property type="project" value="TreeGrafter"/>
</dbReference>
<dbReference type="FunFam" id="3.30.70.270:FF:000001">
    <property type="entry name" value="Diguanylate cyclase domain protein"/>
    <property type="match status" value="1"/>
</dbReference>
<dbReference type="SMART" id="SM00091">
    <property type="entry name" value="PAS"/>
    <property type="match status" value="1"/>
</dbReference>
<dbReference type="EMBL" id="CYHH01000001">
    <property type="protein sequence ID" value="CUB04710.1"/>
    <property type="molecule type" value="Genomic_DNA"/>
</dbReference>
<keyword evidence="4" id="KW-0812">Transmembrane</keyword>
<evidence type="ECO:0000256" key="2">
    <source>
        <dbReference type="ARBA" id="ARBA00034247"/>
    </source>
</evidence>
<comment type="catalytic activity">
    <reaction evidence="2">
        <text>2 GTP = 3',3'-c-di-GMP + 2 diphosphate</text>
        <dbReference type="Rhea" id="RHEA:24898"/>
        <dbReference type="ChEBI" id="CHEBI:33019"/>
        <dbReference type="ChEBI" id="CHEBI:37565"/>
        <dbReference type="ChEBI" id="CHEBI:58805"/>
        <dbReference type="EC" id="2.7.7.65"/>
    </reaction>
</comment>
<dbReference type="CDD" id="cd00130">
    <property type="entry name" value="PAS"/>
    <property type="match status" value="1"/>
</dbReference>
<dbReference type="InterPro" id="IPR000160">
    <property type="entry name" value="GGDEF_dom"/>
</dbReference>
<dbReference type="Gene3D" id="3.30.70.270">
    <property type="match status" value="1"/>
</dbReference>
<dbReference type="Proteomes" id="UP000182108">
    <property type="component" value="Unassembled WGS sequence"/>
</dbReference>
<reference evidence="9" key="1">
    <citation type="submission" date="2015-08" db="EMBL/GenBank/DDBJ databases">
        <authorList>
            <person name="Babu N.S."/>
            <person name="Beckwith C.J."/>
            <person name="Beseler K.G."/>
            <person name="Brison A."/>
            <person name="Carone J.V."/>
            <person name="Caskin T.P."/>
            <person name="Diamond M."/>
            <person name="Durham M.E."/>
            <person name="Foxe J.M."/>
            <person name="Go M."/>
            <person name="Henderson B.A."/>
            <person name="Jones I.B."/>
            <person name="McGettigan J.A."/>
            <person name="Micheletti S.J."/>
            <person name="Nasrallah M.E."/>
            <person name="Ortiz D."/>
            <person name="Piller C.R."/>
            <person name="Privatt S.R."/>
            <person name="Schneider S.L."/>
            <person name="Sharp S."/>
            <person name="Smith T.C."/>
            <person name="Stanton J.D."/>
            <person name="Ullery H.E."/>
            <person name="Wilson R.J."/>
            <person name="Serrano M.G."/>
            <person name="Buck G."/>
            <person name="Lee V."/>
            <person name="Wang Y."/>
            <person name="Carvalho R."/>
            <person name="Voegtly L."/>
            <person name="Shi R."/>
            <person name="Duckworth R."/>
            <person name="Johnson A."/>
            <person name="Loviza R."/>
            <person name="Walstead R."/>
            <person name="Shah Z."/>
            <person name="Kiflezghi M."/>
            <person name="Wade K."/>
            <person name="Ball S.L."/>
            <person name="Bradley K.W."/>
            <person name="Asai D.J."/>
            <person name="Bowman C.A."/>
            <person name="Russell D.A."/>
            <person name="Pope W.H."/>
            <person name="Jacobs-Sera D."/>
            <person name="Hendrix R.W."/>
            <person name="Hatfull G.F."/>
        </authorList>
    </citation>
    <scope>NUCLEOTIDE SEQUENCE [LARGE SCALE GENOMIC DNA]</scope>
    <source>
        <strain evidence="9">JCM 19170</strain>
    </source>
</reference>